<feature type="domain" description="YMGG-like Gly-zipper" evidence="3">
    <location>
        <begin position="66"/>
        <end position="109"/>
    </location>
</feature>
<protein>
    <recommendedName>
        <fullName evidence="3">YMGG-like Gly-zipper domain-containing protein</fullName>
    </recommendedName>
</protein>
<dbReference type="EMBL" id="QGLF01000004">
    <property type="protein sequence ID" value="PWR19899.1"/>
    <property type="molecule type" value="Genomic_DNA"/>
</dbReference>
<dbReference type="OrthoDB" id="9961634at2"/>
<accession>A0A317DYX0</accession>
<feature type="transmembrane region" description="Helical" evidence="2">
    <location>
        <begin position="92"/>
        <end position="111"/>
    </location>
</feature>
<evidence type="ECO:0000313" key="5">
    <source>
        <dbReference type="Proteomes" id="UP000246077"/>
    </source>
</evidence>
<sequence>MEVAMVRRQRKTALRLGGTLVLVAALGLGGCVSNSYSFGGGDYYEPLTPAQAALREQTDRFNETVATGAVAGALLGALVGALADSRNPGRGAAIGAAAGGVLGGASGYYIASENEQYASREQALEARIQAARNEAASYRQIAASSSKVAAENRRKLAQLEQQYRNGQISARDYKARTAAMHEDLRLMDEALSNAGEVRQKIYDDSGYAGPQGRASLGQSNADIARSAEEIARSRDELARALATVPDA</sequence>
<name>A0A317DYX0_9PROT</name>
<keyword evidence="2" id="KW-0472">Membrane</keyword>
<gene>
    <name evidence="4" type="ORF">DKG75_15715</name>
</gene>
<comment type="caution">
    <text evidence="4">The sequence shown here is derived from an EMBL/GenBank/DDBJ whole genome shotgun (WGS) entry which is preliminary data.</text>
</comment>
<feature type="coiled-coil region" evidence="1">
    <location>
        <begin position="114"/>
        <end position="176"/>
    </location>
</feature>
<dbReference type="InterPro" id="IPR027367">
    <property type="entry name" value="Gly-zipper_YMGG"/>
</dbReference>
<evidence type="ECO:0000256" key="2">
    <source>
        <dbReference type="SAM" id="Phobius"/>
    </source>
</evidence>
<proteinExistence type="predicted"/>
<keyword evidence="2" id="KW-1133">Transmembrane helix</keyword>
<keyword evidence="5" id="KW-1185">Reference proteome</keyword>
<feature type="transmembrane region" description="Helical" evidence="2">
    <location>
        <begin position="64"/>
        <end position="83"/>
    </location>
</feature>
<dbReference type="Proteomes" id="UP000246077">
    <property type="component" value="Unassembled WGS sequence"/>
</dbReference>
<organism evidence="4 5">
    <name type="scientific">Zavarzinia compransoris</name>
    <dbReference type="NCBI Taxonomy" id="1264899"/>
    <lineage>
        <taxon>Bacteria</taxon>
        <taxon>Pseudomonadati</taxon>
        <taxon>Pseudomonadota</taxon>
        <taxon>Alphaproteobacteria</taxon>
        <taxon>Rhodospirillales</taxon>
        <taxon>Zavarziniaceae</taxon>
        <taxon>Zavarzinia</taxon>
    </lineage>
</organism>
<evidence type="ECO:0000256" key="1">
    <source>
        <dbReference type="SAM" id="Coils"/>
    </source>
</evidence>
<keyword evidence="1" id="KW-0175">Coiled coil</keyword>
<keyword evidence="2" id="KW-0812">Transmembrane</keyword>
<evidence type="ECO:0000313" key="4">
    <source>
        <dbReference type="EMBL" id="PWR19899.1"/>
    </source>
</evidence>
<evidence type="ECO:0000259" key="3">
    <source>
        <dbReference type="Pfam" id="PF13441"/>
    </source>
</evidence>
<dbReference type="PROSITE" id="PS51257">
    <property type="entry name" value="PROKAR_LIPOPROTEIN"/>
    <property type="match status" value="1"/>
</dbReference>
<reference evidence="5" key="1">
    <citation type="submission" date="2018-05" db="EMBL/GenBank/DDBJ databases">
        <title>Zavarzinia sp. HR-AS.</title>
        <authorList>
            <person name="Lee Y."/>
            <person name="Jeon C.O."/>
        </authorList>
    </citation>
    <scope>NUCLEOTIDE SEQUENCE [LARGE SCALE GENOMIC DNA]</scope>
    <source>
        <strain evidence="5">DSM 1231</strain>
    </source>
</reference>
<dbReference type="Pfam" id="PF13441">
    <property type="entry name" value="Gly-zipper_YMGG"/>
    <property type="match status" value="1"/>
</dbReference>
<dbReference type="AlphaFoldDB" id="A0A317DYX0"/>